<feature type="compositionally biased region" description="Polar residues" evidence="1">
    <location>
        <begin position="16"/>
        <end position="30"/>
    </location>
</feature>
<organism evidence="2 3">
    <name type="scientific">Dovyalis caffra</name>
    <dbReference type="NCBI Taxonomy" id="77055"/>
    <lineage>
        <taxon>Eukaryota</taxon>
        <taxon>Viridiplantae</taxon>
        <taxon>Streptophyta</taxon>
        <taxon>Embryophyta</taxon>
        <taxon>Tracheophyta</taxon>
        <taxon>Spermatophyta</taxon>
        <taxon>Magnoliopsida</taxon>
        <taxon>eudicotyledons</taxon>
        <taxon>Gunneridae</taxon>
        <taxon>Pentapetalae</taxon>
        <taxon>rosids</taxon>
        <taxon>fabids</taxon>
        <taxon>Malpighiales</taxon>
        <taxon>Salicaceae</taxon>
        <taxon>Flacourtieae</taxon>
        <taxon>Dovyalis</taxon>
    </lineage>
</organism>
<dbReference type="Proteomes" id="UP001314170">
    <property type="component" value="Unassembled WGS sequence"/>
</dbReference>
<evidence type="ECO:0000313" key="3">
    <source>
        <dbReference type="Proteomes" id="UP001314170"/>
    </source>
</evidence>
<accession>A0AAV1R4B1</accession>
<feature type="region of interest" description="Disordered" evidence="1">
    <location>
        <begin position="183"/>
        <end position="206"/>
    </location>
</feature>
<reference evidence="2 3" key="1">
    <citation type="submission" date="2024-01" db="EMBL/GenBank/DDBJ databases">
        <authorList>
            <person name="Waweru B."/>
        </authorList>
    </citation>
    <scope>NUCLEOTIDE SEQUENCE [LARGE SCALE GENOMIC DNA]</scope>
</reference>
<feature type="compositionally biased region" description="Polar residues" evidence="1">
    <location>
        <begin position="269"/>
        <end position="288"/>
    </location>
</feature>
<evidence type="ECO:0000313" key="2">
    <source>
        <dbReference type="EMBL" id="CAK7328753.1"/>
    </source>
</evidence>
<name>A0AAV1R4B1_9ROSI</name>
<protein>
    <submittedName>
        <fullName evidence="2">Uncharacterized protein</fullName>
    </submittedName>
</protein>
<feature type="region of interest" description="Disordered" evidence="1">
    <location>
        <begin position="269"/>
        <end position="295"/>
    </location>
</feature>
<dbReference type="AlphaFoldDB" id="A0AAV1R4B1"/>
<comment type="caution">
    <text evidence="2">The sequence shown here is derived from an EMBL/GenBank/DDBJ whole genome shotgun (WGS) entry which is preliminary data.</text>
</comment>
<dbReference type="EMBL" id="CAWUPB010000903">
    <property type="protein sequence ID" value="CAK7328753.1"/>
    <property type="molecule type" value="Genomic_DNA"/>
</dbReference>
<evidence type="ECO:0000256" key="1">
    <source>
        <dbReference type="SAM" id="MobiDB-lite"/>
    </source>
</evidence>
<feature type="region of interest" description="Disordered" evidence="1">
    <location>
        <begin position="1"/>
        <end position="44"/>
    </location>
</feature>
<feature type="compositionally biased region" description="Basic and acidic residues" evidence="1">
    <location>
        <begin position="183"/>
        <end position="202"/>
    </location>
</feature>
<proteinExistence type="predicted"/>
<gene>
    <name evidence="2" type="ORF">DCAF_LOCUS6488</name>
</gene>
<keyword evidence="3" id="KW-1185">Reference proteome</keyword>
<sequence length="453" mass="50140">MKGVSSRSTIEHYESLVSSKPRSNQDSTPTYRAHNAYPLTSGFRKSANERALEYTEPGNPSSLMALPEWDHSSWPAAYVTKGDRDPRVSGIYTKDEILELAAACRKKKRSPGEGSQTVPVAGHHTYYIKKHRPVTKDNHERRFRDQKSETLSRCFEYFWEHSKRQQIGFAPKEKEQVEKADLLEKKKEKKESSDLAQSKERSTLGQNKRKVPAAVLFVNNNLRSTYSLCADMKCNYPKPLQAGYVFEERIELRVLVFFSCQCQSATKSRGRTKASSNETDSSITTHSGVGNKKGGFDLTPLPATDSVNEFRASQSWAYSSSSQAARGRELYLKFADLPVREALGFLSSVPSLCSRSPVWRAADPLSPLKLGLFDGGEKTTGLRLKAEVKYSRHGRIAPLSSNVCGPCLLAGRHPGPSSGSGRASVEPGLTTLLGWLSGARLMAHPDVIAFICG</sequence>